<feature type="region of interest" description="Disordered" evidence="1">
    <location>
        <begin position="28"/>
        <end position="77"/>
    </location>
</feature>
<organism evidence="2 3">
    <name type="scientific">Colletotrichum sojae</name>
    <dbReference type="NCBI Taxonomy" id="2175907"/>
    <lineage>
        <taxon>Eukaryota</taxon>
        <taxon>Fungi</taxon>
        <taxon>Dikarya</taxon>
        <taxon>Ascomycota</taxon>
        <taxon>Pezizomycotina</taxon>
        <taxon>Sordariomycetes</taxon>
        <taxon>Hypocreomycetidae</taxon>
        <taxon>Glomerellales</taxon>
        <taxon>Glomerellaceae</taxon>
        <taxon>Colletotrichum</taxon>
        <taxon>Colletotrichum orchidearum species complex</taxon>
    </lineage>
</organism>
<protein>
    <submittedName>
        <fullName evidence="2">Uncharacterized protein</fullName>
    </submittedName>
</protein>
<sequence length="77" mass="8202">MPSTSSFEKHIYSISRHCHIPHLEGNVCPHGSGNAHAEGSHSKPCRLPRAVDDPRAAVAPADAHSSNPPTESPSRES</sequence>
<reference evidence="2 3" key="1">
    <citation type="journal article" date="2020" name="Phytopathology">
        <title>Genome Sequence Resources of Colletotrichum truncatum, C. plurivorum, C. musicola, and C. sojae: Four Species Pathogenic to Soybean (Glycine max).</title>
        <authorList>
            <person name="Rogerio F."/>
            <person name="Boufleur T.R."/>
            <person name="Ciampi-Guillardi M."/>
            <person name="Sukno S.A."/>
            <person name="Thon M.R."/>
            <person name="Massola Junior N.S."/>
            <person name="Baroncelli R."/>
        </authorList>
    </citation>
    <scope>NUCLEOTIDE SEQUENCE [LARGE SCALE GENOMIC DNA]</scope>
    <source>
        <strain evidence="2 3">LFN0009</strain>
    </source>
</reference>
<accession>A0A8H6MIL6</accession>
<evidence type="ECO:0000256" key="1">
    <source>
        <dbReference type="SAM" id="MobiDB-lite"/>
    </source>
</evidence>
<dbReference type="AlphaFoldDB" id="A0A8H6MIL6"/>
<keyword evidence="3" id="KW-1185">Reference proteome</keyword>
<evidence type="ECO:0000313" key="3">
    <source>
        <dbReference type="Proteomes" id="UP000652219"/>
    </source>
</evidence>
<comment type="caution">
    <text evidence="2">The sequence shown here is derived from an EMBL/GenBank/DDBJ whole genome shotgun (WGS) entry which is preliminary data.</text>
</comment>
<evidence type="ECO:0000313" key="2">
    <source>
        <dbReference type="EMBL" id="KAF6789372.1"/>
    </source>
</evidence>
<proteinExistence type="predicted"/>
<name>A0A8H6MIL6_9PEZI</name>
<gene>
    <name evidence="2" type="ORF">CSOJ01_14799</name>
</gene>
<dbReference type="Proteomes" id="UP000652219">
    <property type="component" value="Unassembled WGS sequence"/>
</dbReference>
<dbReference type="EMBL" id="WIGN01000532">
    <property type="protein sequence ID" value="KAF6789372.1"/>
    <property type="molecule type" value="Genomic_DNA"/>
</dbReference>